<keyword evidence="2" id="KW-0012">Acyltransferase</keyword>
<dbReference type="PATRIC" id="fig|1619248.3.peg.2349"/>
<dbReference type="OrthoDB" id="9789605at2"/>
<evidence type="ECO:0000256" key="1">
    <source>
        <dbReference type="ARBA" id="ARBA00022679"/>
    </source>
</evidence>
<dbReference type="NCBIfam" id="NF007853">
    <property type="entry name" value="PRK10562.1"/>
    <property type="match status" value="1"/>
</dbReference>
<dbReference type="SUPFAM" id="SSF55729">
    <property type="entry name" value="Acyl-CoA N-acyltransferases (Nat)"/>
    <property type="match status" value="1"/>
</dbReference>
<dbReference type="Proteomes" id="UP000033352">
    <property type="component" value="Unassembled WGS sequence"/>
</dbReference>
<dbReference type="InterPro" id="IPR016181">
    <property type="entry name" value="Acyl_CoA_acyltransferase"/>
</dbReference>
<dbReference type="InterPro" id="IPR000182">
    <property type="entry name" value="GNAT_dom"/>
</dbReference>
<feature type="domain" description="N-acetyltransferase" evidence="3">
    <location>
        <begin position="1"/>
        <end position="143"/>
    </location>
</feature>
<keyword evidence="1 4" id="KW-0808">Transferase</keyword>
<protein>
    <submittedName>
        <fullName evidence="4">Acetyltransferase</fullName>
    </submittedName>
</protein>
<dbReference type="AlphaFoldDB" id="A0A0F1AWD6"/>
<comment type="caution">
    <text evidence="4">The sequence shown here is derived from an EMBL/GenBank/DDBJ whole genome shotgun (WGS) entry which is preliminary data.</text>
</comment>
<evidence type="ECO:0000313" key="4">
    <source>
        <dbReference type="EMBL" id="KJN25394.1"/>
    </source>
</evidence>
<dbReference type="GO" id="GO:0016747">
    <property type="term" value="F:acyltransferase activity, transferring groups other than amino-acyl groups"/>
    <property type="evidence" value="ECO:0007669"/>
    <property type="project" value="InterPro"/>
</dbReference>
<dbReference type="PANTHER" id="PTHR43800:SF1">
    <property type="entry name" value="PEPTIDYL-LYSINE N-ACETYLTRANSFERASE YJAB"/>
    <property type="match status" value="1"/>
</dbReference>
<sequence>MIRKWQSENTAPLLSLWLESTTEAHPFIEASYWKENEAMVRDVYLPSAETWVWEQDGEPCGFISVMQSQFVGALFVAPGYIGKGIGRALLNHVQQRFPHLSLEVYQKNVRAVNFYHAQGFRIEDSAWQDDTQHPTWIMSWQADQTPLR</sequence>
<evidence type="ECO:0000313" key="5">
    <source>
        <dbReference type="Proteomes" id="UP000033352"/>
    </source>
</evidence>
<evidence type="ECO:0000256" key="2">
    <source>
        <dbReference type="ARBA" id="ARBA00023315"/>
    </source>
</evidence>
<dbReference type="EMBL" id="JZYX01000031">
    <property type="protein sequence ID" value="KJN25394.1"/>
    <property type="molecule type" value="Genomic_DNA"/>
</dbReference>
<dbReference type="PROSITE" id="PS51186">
    <property type="entry name" value="GNAT"/>
    <property type="match status" value="1"/>
</dbReference>
<organism evidence="4 5">
    <name type="scientific">Enterobacter sichuanensis</name>
    <dbReference type="NCBI Taxonomy" id="2071710"/>
    <lineage>
        <taxon>Bacteria</taxon>
        <taxon>Pseudomonadati</taxon>
        <taxon>Pseudomonadota</taxon>
        <taxon>Gammaproteobacteria</taxon>
        <taxon>Enterobacterales</taxon>
        <taxon>Enterobacteriaceae</taxon>
        <taxon>Enterobacter</taxon>
        <taxon>Enterobacter cloacae complex</taxon>
    </lineage>
</organism>
<evidence type="ECO:0000259" key="3">
    <source>
        <dbReference type="PROSITE" id="PS51186"/>
    </source>
</evidence>
<proteinExistence type="predicted"/>
<dbReference type="PANTHER" id="PTHR43800">
    <property type="entry name" value="PEPTIDYL-LYSINE N-ACETYLTRANSFERASE YJAB"/>
    <property type="match status" value="1"/>
</dbReference>
<accession>A0A0F1AWD6</accession>
<reference evidence="4 5" key="1">
    <citation type="submission" date="2015-03" db="EMBL/GenBank/DDBJ databases">
        <authorList>
            <person name="McCorrison J."/>
            <person name="Sanka R."/>
            <person name="Adams M."/>
            <person name="Brinkac L."/>
            <person name="Nierman W."/>
            <person name="Sutton G."/>
            <person name="Nelson K."/>
            <person name="Kiedrowski L."/>
            <person name="Guerrero D."/>
            <person name="Bonomo R."/>
        </authorList>
    </citation>
    <scope>NUCLEOTIDE SEQUENCE [LARGE SCALE GENOMIC DNA]</scope>
    <source>
        <strain evidence="4 5">35699</strain>
    </source>
</reference>
<dbReference type="Gene3D" id="3.40.630.30">
    <property type="match status" value="1"/>
</dbReference>
<dbReference type="CDD" id="cd04301">
    <property type="entry name" value="NAT_SF"/>
    <property type="match status" value="1"/>
</dbReference>
<name>A0A0F1AWD6_9ENTR</name>
<dbReference type="Pfam" id="PF00583">
    <property type="entry name" value="Acetyltransf_1"/>
    <property type="match status" value="1"/>
</dbReference>
<dbReference type="RefSeq" id="WP_045285996.1">
    <property type="nucleotide sequence ID" value="NZ_JAHTVO010000029.1"/>
</dbReference>
<gene>
    <name evidence="4" type="ORF">SS37_14990</name>
</gene>